<evidence type="ECO:0000313" key="3">
    <source>
        <dbReference type="EMBL" id="RYP10459.1"/>
    </source>
</evidence>
<reference evidence="3 4" key="1">
    <citation type="submission" date="2018-06" db="EMBL/GenBank/DDBJ databases">
        <title>Complete Genomes of Monosporascus.</title>
        <authorList>
            <person name="Robinson A.J."/>
            <person name="Natvig D.O."/>
        </authorList>
    </citation>
    <scope>NUCLEOTIDE SEQUENCE [LARGE SCALE GENOMIC DNA]</scope>
    <source>
        <strain evidence="3 4">CBS 110550</strain>
    </source>
</reference>
<comment type="caution">
    <text evidence="3">The sequence shown here is derived from an EMBL/GenBank/DDBJ whole genome shotgun (WGS) entry which is preliminary data.</text>
</comment>
<gene>
    <name evidence="3" type="ORF">DL764_000642</name>
</gene>
<feature type="region of interest" description="Disordered" evidence="1">
    <location>
        <begin position="183"/>
        <end position="205"/>
    </location>
</feature>
<keyword evidence="2" id="KW-0732">Signal</keyword>
<sequence length="205" mass="22889">MFFTSFSKAFVALVLASQTTALPSPGMNALSKRDEVIIGYRRVSPAQGQDYNNNGNRLTDDGSSANGQQIGAGVYTAMGPETYIIDDTEPDWYCVLTAEEEPFQNLGKAWIPPSMWFKSEEELSSYITDLESSWDPTKTLRMASIAGQDEEDHQMVIPPALVSDAALNIRVFCFETKEAMDEEWDTGEDIDYDDEWNNVQGDPED</sequence>
<dbReference type="AlphaFoldDB" id="A0A4V1XCP4"/>
<evidence type="ECO:0000313" key="4">
    <source>
        <dbReference type="Proteomes" id="UP000293360"/>
    </source>
</evidence>
<dbReference type="Proteomes" id="UP000293360">
    <property type="component" value="Unassembled WGS sequence"/>
</dbReference>
<keyword evidence="4" id="KW-1185">Reference proteome</keyword>
<organism evidence="3 4">
    <name type="scientific">Monosporascus ibericus</name>
    <dbReference type="NCBI Taxonomy" id="155417"/>
    <lineage>
        <taxon>Eukaryota</taxon>
        <taxon>Fungi</taxon>
        <taxon>Dikarya</taxon>
        <taxon>Ascomycota</taxon>
        <taxon>Pezizomycotina</taxon>
        <taxon>Sordariomycetes</taxon>
        <taxon>Xylariomycetidae</taxon>
        <taxon>Xylariales</taxon>
        <taxon>Xylariales incertae sedis</taxon>
        <taxon>Monosporascus</taxon>
    </lineage>
</organism>
<feature type="signal peptide" evidence="2">
    <location>
        <begin position="1"/>
        <end position="21"/>
    </location>
</feature>
<protein>
    <submittedName>
        <fullName evidence="3">Uncharacterized protein</fullName>
    </submittedName>
</protein>
<name>A0A4V1XCP4_9PEZI</name>
<accession>A0A4V1XCP4</accession>
<evidence type="ECO:0000256" key="1">
    <source>
        <dbReference type="SAM" id="MobiDB-lite"/>
    </source>
</evidence>
<dbReference type="Pfam" id="PF19287">
    <property type="entry name" value="DUF5910"/>
    <property type="match status" value="1"/>
</dbReference>
<feature type="chain" id="PRO_5021003404" evidence="2">
    <location>
        <begin position="22"/>
        <end position="205"/>
    </location>
</feature>
<dbReference type="OrthoDB" id="4540223at2759"/>
<dbReference type="InterPro" id="IPR045564">
    <property type="entry name" value="DUF5910"/>
</dbReference>
<evidence type="ECO:0000256" key="2">
    <source>
        <dbReference type="SAM" id="SignalP"/>
    </source>
</evidence>
<dbReference type="EMBL" id="QJNU01000018">
    <property type="protein sequence ID" value="RYP10459.1"/>
    <property type="molecule type" value="Genomic_DNA"/>
</dbReference>
<proteinExistence type="predicted"/>